<dbReference type="GO" id="GO:0010992">
    <property type="term" value="P:ubiquitin recycling"/>
    <property type="evidence" value="ECO:0007669"/>
    <property type="project" value="TreeGrafter"/>
</dbReference>
<dbReference type="GO" id="GO:0043130">
    <property type="term" value="F:ubiquitin binding"/>
    <property type="evidence" value="ECO:0007669"/>
    <property type="project" value="TreeGrafter"/>
</dbReference>
<dbReference type="PROSITE" id="PS50294">
    <property type="entry name" value="WD_REPEATS_REGION"/>
    <property type="match status" value="2"/>
</dbReference>
<comment type="subcellular location">
    <subcellularLocation>
        <location evidence="1">Cytoplasm</location>
    </subcellularLocation>
</comment>
<dbReference type="PANTHER" id="PTHR19849">
    <property type="entry name" value="PHOSPHOLIPASE A-2-ACTIVATING PROTEIN"/>
    <property type="match status" value="1"/>
</dbReference>
<dbReference type="InterPro" id="IPR001680">
    <property type="entry name" value="WD40_rpt"/>
</dbReference>
<dbReference type="AlphaFoldDB" id="A0A0C3B8M0"/>
<dbReference type="STRING" id="933852.A0A0C3B8M0"/>
<reference evidence="9" key="2">
    <citation type="submission" date="2015-01" db="EMBL/GenBank/DDBJ databases">
        <title>Evolutionary Origins and Diversification of the Mycorrhizal Mutualists.</title>
        <authorList>
            <consortium name="DOE Joint Genome Institute"/>
            <consortium name="Mycorrhizal Genomics Consortium"/>
            <person name="Kohler A."/>
            <person name="Kuo A."/>
            <person name="Nagy L.G."/>
            <person name="Floudas D."/>
            <person name="Copeland A."/>
            <person name="Barry K.W."/>
            <person name="Cichocki N."/>
            <person name="Veneault-Fourrey C."/>
            <person name="LaButti K."/>
            <person name="Lindquist E.A."/>
            <person name="Lipzen A."/>
            <person name="Lundell T."/>
            <person name="Morin E."/>
            <person name="Murat C."/>
            <person name="Riley R."/>
            <person name="Ohm R."/>
            <person name="Sun H."/>
            <person name="Tunlid A."/>
            <person name="Henrissat B."/>
            <person name="Grigoriev I.V."/>
            <person name="Hibbett D.S."/>
            <person name="Martin F."/>
        </authorList>
    </citation>
    <scope>NUCLEOTIDE SEQUENCE [LARGE SCALE GENOMIC DNA]</scope>
    <source>
        <strain evidence="9">MAFF 305830</strain>
    </source>
</reference>
<dbReference type="InterPro" id="IPR038122">
    <property type="entry name" value="PFU_sf"/>
</dbReference>
<feature type="domain" description="PUL" evidence="7">
    <location>
        <begin position="504"/>
        <end position="775"/>
    </location>
</feature>
<evidence type="ECO:0000256" key="4">
    <source>
        <dbReference type="ARBA" id="ARBA00022737"/>
    </source>
</evidence>
<dbReference type="PANTHER" id="PTHR19849:SF0">
    <property type="entry name" value="PHOSPHOLIPASE A-2-ACTIVATING PROTEIN"/>
    <property type="match status" value="1"/>
</dbReference>
<evidence type="ECO:0000256" key="2">
    <source>
        <dbReference type="ARBA" id="ARBA00022490"/>
    </source>
</evidence>
<dbReference type="OrthoDB" id="10265988at2759"/>
<dbReference type="Gene3D" id="3.10.20.870">
    <property type="entry name" value="PFU (PLAA family ubiquitin binding), C-terminal domain"/>
    <property type="match status" value="1"/>
</dbReference>
<dbReference type="Pfam" id="PF09070">
    <property type="entry name" value="PFU"/>
    <property type="match status" value="1"/>
</dbReference>
<dbReference type="Pfam" id="PF00400">
    <property type="entry name" value="WD40"/>
    <property type="match status" value="6"/>
</dbReference>
<reference evidence="8 9" key="1">
    <citation type="submission" date="2014-04" db="EMBL/GenBank/DDBJ databases">
        <authorList>
            <consortium name="DOE Joint Genome Institute"/>
            <person name="Kuo A."/>
            <person name="Zuccaro A."/>
            <person name="Kohler A."/>
            <person name="Nagy L.G."/>
            <person name="Floudas D."/>
            <person name="Copeland A."/>
            <person name="Barry K.W."/>
            <person name="Cichocki N."/>
            <person name="Veneault-Fourrey C."/>
            <person name="LaButti K."/>
            <person name="Lindquist E.A."/>
            <person name="Lipzen A."/>
            <person name="Lundell T."/>
            <person name="Morin E."/>
            <person name="Murat C."/>
            <person name="Sun H."/>
            <person name="Tunlid A."/>
            <person name="Henrissat B."/>
            <person name="Grigoriev I.V."/>
            <person name="Hibbett D.S."/>
            <person name="Martin F."/>
            <person name="Nordberg H.P."/>
            <person name="Cantor M.N."/>
            <person name="Hua S.X."/>
        </authorList>
    </citation>
    <scope>NUCLEOTIDE SEQUENCE [LARGE SCALE GENOMIC DNA]</scope>
    <source>
        <strain evidence="8 9">MAFF 305830</strain>
    </source>
</reference>
<feature type="domain" description="PFU" evidence="6">
    <location>
        <begin position="357"/>
        <end position="452"/>
    </location>
</feature>
<dbReference type="GO" id="GO:0043161">
    <property type="term" value="P:proteasome-mediated ubiquitin-dependent protein catabolic process"/>
    <property type="evidence" value="ECO:0007669"/>
    <property type="project" value="TreeGrafter"/>
</dbReference>
<keyword evidence="4" id="KW-0677">Repeat</keyword>
<evidence type="ECO:0000259" key="6">
    <source>
        <dbReference type="PROSITE" id="PS51394"/>
    </source>
</evidence>
<dbReference type="GO" id="GO:0005737">
    <property type="term" value="C:cytoplasm"/>
    <property type="evidence" value="ECO:0007669"/>
    <property type="project" value="UniProtKB-SubCell"/>
</dbReference>
<dbReference type="InterPro" id="IPR011989">
    <property type="entry name" value="ARM-like"/>
</dbReference>
<evidence type="ECO:0000256" key="1">
    <source>
        <dbReference type="ARBA" id="ARBA00004496"/>
    </source>
</evidence>
<dbReference type="PROSITE" id="PS51394">
    <property type="entry name" value="PFU"/>
    <property type="match status" value="1"/>
</dbReference>
<dbReference type="Proteomes" id="UP000054097">
    <property type="component" value="Unassembled WGS sequence"/>
</dbReference>
<keyword evidence="3 5" id="KW-0853">WD repeat</keyword>
<keyword evidence="2" id="KW-0963">Cytoplasm</keyword>
<dbReference type="EMBL" id="KN824278">
    <property type="protein sequence ID" value="KIM33150.1"/>
    <property type="molecule type" value="Genomic_DNA"/>
</dbReference>
<dbReference type="SUPFAM" id="SSF50978">
    <property type="entry name" value="WD40 repeat-like"/>
    <property type="match status" value="1"/>
</dbReference>
<dbReference type="InterPro" id="IPR015155">
    <property type="entry name" value="PFU"/>
</dbReference>
<dbReference type="CDD" id="cd00200">
    <property type="entry name" value="WD40"/>
    <property type="match status" value="1"/>
</dbReference>
<dbReference type="SMART" id="SM00320">
    <property type="entry name" value="WD40"/>
    <property type="match status" value="7"/>
</dbReference>
<dbReference type="GO" id="GO:0005634">
    <property type="term" value="C:nucleus"/>
    <property type="evidence" value="ECO:0007669"/>
    <property type="project" value="TreeGrafter"/>
</dbReference>
<evidence type="ECO:0000313" key="9">
    <source>
        <dbReference type="Proteomes" id="UP000054097"/>
    </source>
</evidence>
<evidence type="ECO:0000256" key="3">
    <source>
        <dbReference type="ARBA" id="ARBA00022574"/>
    </source>
</evidence>
<evidence type="ECO:0008006" key="10">
    <source>
        <dbReference type="Google" id="ProtNLM"/>
    </source>
</evidence>
<dbReference type="PROSITE" id="PS51396">
    <property type="entry name" value="PUL"/>
    <property type="match status" value="1"/>
</dbReference>
<proteinExistence type="predicted"/>
<dbReference type="FunFam" id="2.130.10.10:FF:000236">
    <property type="entry name" value="Polyubiquitin binding protein (Doa1/Ufd3)"/>
    <property type="match status" value="1"/>
</dbReference>
<dbReference type="PRINTS" id="PR00320">
    <property type="entry name" value="GPROTEINBRPT"/>
</dbReference>
<feature type="repeat" description="WD" evidence="5">
    <location>
        <begin position="221"/>
        <end position="252"/>
    </location>
</feature>
<dbReference type="Pfam" id="PF08324">
    <property type="entry name" value="PUL"/>
    <property type="match status" value="1"/>
</dbReference>
<dbReference type="InterPro" id="IPR015943">
    <property type="entry name" value="WD40/YVTN_repeat-like_dom_sf"/>
</dbReference>
<accession>A0A0C3B8M0</accession>
<dbReference type="InterPro" id="IPR020472">
    <property type="entry name" value="WD40_PAC1"/>
</dbReference>
<dbReference type="PROSITE" id="PS50082">
    <property type="entry name" value="WD_REPEATS_2"/>
    <property type="match status" value="4"/>
</dbReference>
<dbReference type="InterPro" id="IPR013535">
    <property type="entry name" value="PUL_dom"/>
</dbReference>
<feature type="repeat" description="WD" evidence="5">
    <location>
        <begin position="142"/>
        <end position="173"/>
    </location>
</feature>
<dbReference type="HOGENOM" id="CLU_011791_2_0_1"/>
<evidence type="ECO:0000313" key="8">
    <source>
        <dbReference type="EMBL" id="KIM33150.1"/>
    </source>
</evidence>
<gene>
    <name evidence="8" type="ORF">M408DRAFT_149707</name>
</gene>
<evidence type="ECO:0000259" key="7">
    <source>
        <dbReference type="PROSITE" id="PS51396"/>
    </source>
</evidence>
<keyword evidence="9" id="KW-1185">Reference proteome</keyword>
<dbReference type="Gene3D" id="1.25.10.10">
    <property type="entry name" value="Leucine-rich Repeat Variant"/>
    <property type="match status" value="1"/>
</dbReference>
<feature type="repeat" description="WD" evidence="5">
    <location>
        <begin position="103"/>
        <end position="133"/>
    </location>
</feature>
<evidence type="ECO:0000256" key="5">
    <source>
        <dbReference type="PROSITE-ProRule" id="PRU00221"/>
    </source>
</evidence>
<feature type="repeat" description="WD" evidence="5">
    <location>
        <begin position="181"/>
        <end position="214"/>
    </location>
</feature>
<organism evidence="8 9">
    <name type="scientific">Serendipita vermifera MAFF 305830</name>
    <dbReference type="NCBI Taxonomy" id="933852"/>
    <lineage>
        <taxon>Eukaryota</taxon>
        <taxon>Fungi</taxon>
        <taxon>Dikarya</taxon>
        <taxon>Basidiomycota</taxon>
        <taxon>Agaricomycotina</taxon>
        <taxon>Agaricomycetes</taxon>
        <taxon>Sebacinales</taxon>
        <taxon>Serendipitaceae</taxon>
        <taxon>Serendipita</taxon>
    </lineage>
</organism>
<name>A0A0C3B8M0_SERVB</name>
<sequence>MPYKLSATLSGHSQDVRGVASPTTGLVLSASRDATAIAWSKGQTDAGFSISATYRPSDGFINSITYAPPTAEAPQGYVITGGQDGIINVFILGSDSSEPAYSLLGHTANVCALAASPTGNLVSGSWDSTARVWRDYKELYELKGHSQSVWAVLPLDESKTLTGSADRTIKLWEKHKEINRFHGHNDAVRSLALVQDIGFASCSNDSEIRVWTLQGDLVYTLVGHTSFVYSLAVLPTGELVSSGEDRTVRIWKDGECSQTIVHPAISVWTVSTMPNGDIVSGCSDGVVRVFSDVEDRWAPAEELRLYDDTIANQSLPSQQLGDVPKSNLPGVEALSQPGKKEGQAIMVRNGNLVEAHKWDAKKRAWQKIGEVVDAVGSGRKQLYEGKEYDYVFDVDIKDGAPALKLPYNANENPYQAAHRFLGRNDLPLTYIDEVAKFIEKNTSAVHIGASNEQYVDPYTGASRYVPRSSSATTTPSNPYVSGAPVNSANVDPFTGSSSTSVKAKVLPVLSTLPFKQANVAAMEKKIQELNAAADSSISLRPEEAAILTELFGTLSTNNTALLTAQHVSLMTTLISRWPPSTVFPLIDVLRLVLASNPMAFKATTDKSAVVNALFVTIEKDAPWETPLPKPRETNLLLVLRTVANMFQAASGPVPDSWTSSLFTELQRIPSTVWTKAHLLALATLLLNYSSVIHRAANASQDQEKHLALIETVLGNTNSDPETLYRALVAFGNVVSSKSKPKLGKATATWLRLSSATAKRSGEERTKNLVDEVQSLIL</sequence>
<protein>
    <recommendedName>
        <fullName evidence="10">Phospholipase A-2-activating protein</fullName>
    </recommendedName>
</protein>
<dbReference type="Gene3D" id="2.130.10.10">
    <property type="entry name" value="YVTN repeat-like/Quinoprotein amine dehydrogenase"/>
    <property type="match status" value="1"/>
</dbReference>
<dbReference type="InterPro" id="IPR036322">
    <property type="entry name" value="WD40_repeat_dom_sf"/>
</dbReference>